<dbReference type="EC" id="1.7.1.6" evidence="3"/>
<dbReference type="EMBL" id="BCMM01000013">
    <property type="protein sequence ID" value="GAQ62705.1"/>
    <property type="molecule type" value="Genomic_DNA"/>
</dbReference>
<dbReference type="SUPFAM" id="SSF54427">
    <property type="entry name" value="NTF2-like"/>
    <property type="match status" value="1"/>
</dbReference>
<dbReference type="SUPFAM" id="SSF52218">
    <property type="entry name" value="Flavoproteins"/>
    <property type="match status" value="1"/>
</dbReference>
<evidence type="ECO:0000313" key="3">
    <source>
        <dbReference type="EMBL" id="GAQ62705.1"/>
    </source>
</evidence>
<dbReference type="OrthoDB" id="9812295at2"/>
<dbReference type="Proteomes" id="UP000067448">
    <property type="component" value="Unassembled WGS sequence"/>
</dbReference>
<dbReference type="InterPro" id="IPR029039">
    <property type="entry name" value="Flavoprotein-like_sf"/>
</dbReference>
<dbReference type="AlphaFoldDB" id="A0A117EDL6"/>
<dbReference type="GO" id="GO:0010181">
    <property type="term" value="F:FMN binding"/>
    <property type="evidence" value="ECO:0007669"/>
    <property type="project" value="TreeGrafter"/>
</dbReference>
<feature type="domain" description="NADPH-dependent FMN reductase-like" evidence="1">
    <location>
        <begin position="3"/>
        <end position="145"/>
    </location>
</feature>
<reference evidence="4" key="3">
    <citation type="submission" date="2016-02" db="EMBL/GenBank/DDBJ databases">
        <title>Draft genome of pathogenic Streptomyces sp. in Japan.</title>
        <authorList>
            <person name="Tomihama T."/>
            <person name="Ikenaga M."/>
            <person name="Sakai M."/>
            <person name="Okubo T."/>
            <person name="Ikeda S."/>
        </authorList>
    </citation>
    <scope>NUCLEOTIDE SEQUENCE [LARGE SCALE GENOMIC DNA]</scope>
    <source>
        <strain evidence="4">S58</strain>
    </source>
</reference>
<dbReference type="GO" id="GO:0050446">
    <property type="term" value="F:azobenzene reductase (NADP+) activity"/>
    <property type="evidence" value="ECO:0007669"/>
    <property type="project" value="UniProtKB-EC"/>
</dbReference>
<reference evidence="4" key="1">
    <citation type="submission" date="2015-11" db="EMBL/GenBank/DDBJ databases">
        <authorList>
            <consortium name="Cross-ministerial Strategic Innovation Promotion Program (SIP) consortium"/>
            <person name="Tomihama T."/>
            <person name="Ikenaga M."/>
            <person name="Sakai M."/>
            <person name="Okubo T."/>
            <person name="Ikeda S."/>
        </authorList>
    </citation>
    <scope>NUCLEOTIDE SEQUENCE [LARGE SCALE GENOMIC DNA]</scope>
    <source>
        <strain evidence="4">S58</strain>
    </source>
</reference>
<protein>
    <submittedName>
        <fullName evidence="3">NADPH azoreductase</fullName>
        <ecNumber evidence="3">1.7.1.6</ecNumber>
    </submittedName>
</protein>
<keyword evidence="3" id="KW-0560">Oxidoreductase</keyword>
<feature type="domain" description="SnoaL-like" evidence="2">
    <location>
        <begin position="196"/>
        <end position="316"/>
    </location>
</feature>
<dbReference type="InterPro" id="IPR032710">
    <property type="entry name" value="NTF2-like_dom_sf"/>
</dbReference>
<dbReference type="GO" id="GO:0005829">
    <property type="term" value="C:cytosol"/>
    <property type="evidence" value="ECO:0007669"/>
    <property type="project" value="TreeGrafter"/>
</dbReference>
<dbReference type="Gene3D" id="3.40.50.360">
    <property type="match status" value="1"/>
</dbReference>
<evidence type="ECO:0000259" key="2">
    <source>
        <dbReference type="Pfam" id="PF13474"/>
    </source>
</evidence>
<proteinExistence type="predicted"/>
<dbReference type="PANTHER" id="PTHR30543">
    <property type="entry name" value="CHROMATE REDUCTASE"/>
    <property type="match status" value="1"/>
</dbReference>
<reference evidence="3 4" key="2">
    <citation type="journal article" date="2016" name="Genome Announc.">
        <title>Draft Genome Sequences of Streptomyces scabiei S58, Streptomyces turgidiscabies T45, and Streptomyces acidiscabies a10, the Pathogens of Potato Common Scab, Isolated in Japan.</title>
        <authorList>
            <person name="Tomihama T."/>
            <person name="Nishi Y."/>
            <person name="Sakai M."/>
            <person name="Ikenaga M."/>
            <person name="Okubo T."/>
            <person name="Ikeda S."/>
        </authorList>
    </citation>
    <scope>NUCLEOTIDE SEQUENCE [LARGE SCALE GENOMIC DNA]</scope>
    <source>
        <strain evidence="3 4">S58</strain>
    </source>
</reference>
<organism evidence="3 4">
    <name type="scientific">Streptomyces scabiei</name>
    <dbReference type="NCBI Taxonomy" id="1930"/>
    <lineage>
        <taxon>Bacteria</taxon>
        <taxon>Bacillati</taxon>
        <taxon>Actinomycetota</taxon>
        <taxon>Actinomycetes</taxon>
        <taxon>Kitasatosporales</taxon>
        <taxon>Streptomycetaceae</taxon>
        <taxon>Streptomyces</taxon>
    </lineage>
</organism>
<sequence>MTRIGILIGSTRPGRKGDQVARWVHERAARRGDAAFEVIDLLDHPLPHLDEPLPALAGRYQHGHTRTWADTIARFDGFVMVTPEYNASIPGVLKNAIDYLYAEWTHKAVGFVSYGVGGGAHAARQLRALCELLQMGAVTPQVSLSLHTDFEAHATFKPGAHHVSTLDTLLDHIVAQSAEGRTATPTQRETDEAAIRRHIDGIIDAIQAKDLEGLRRLYSTDIVSFDIDPPLQHLGIDAKLKNWANVFTFFQEVTYEVRDLMPTVGEDVAFTHGFGRLGGTLPDGTAAGGMWVRITFCFRKIDGEWLITHDQVSVPLDILGGKGVVDLEP</sequence>
<evidence type="ECO:0000313" key="4">
    <source>
        <dbReference type="Proteomes" id="UP000067448"/>
    </source>
</evidence>
<dbReference type="InterPro" id="IPR005025">
    <property type="entry name" value="FMN_Rdtase-like_dom"/>
</dbReference>
<dbReference type="PANTHER" id="PTHR30543:SF21">
    <property type="entry name" value="NAD(P)H-DEPENDENT FMN REDUCTASE LOT6"/>
    <property type="match status" value="1"/>
</dbReference>
<dbReference type="Gene3D" id="3.10.450.50">
    <property type="match status" value="1"/>
</dbReference>
<dbReference type="InterPro" id="IPR050712">
    <property type="entry name" value="NAD(P)H-dep_reductase"/>
</dbReference>
<accession>A0A117EDL6</accession>
<name>A0A117EDL6_STRSC</name>
<dbReference type="Pfam" id="PF13474">
    <property type="entry name" value="SnoaL_3"/>
    <property type="match status" value="1"/>
</dbReference>
<evidence type="ECO:0000259" key="1">
    <source>
        <dbReference type="Pfam" id="PF03358"/>
    </source>
</evidence>
<dbReference type="InterPro" id="IPR037401">
    <property type="entry name" value="SnoaL-like"/>
</dbReference>
<dbReference type="Pfam" id="PF03358">
    <property type="entry name" value="FMN_red"/>
    <property type="match status" value="1"/>
</dbReference>
<comment type="caution">
    <text evidence="3">The sequence shown here is derived from an EMBL/GenBank/DDBJ whole genome shotgun (WGS) entry which is preliminary data.</text>
</comment>
<gene>
    <name evidence="3" type="primary">azr_1</name>
    <name evidence="3" type="ORF">SsS58_03075</name>
</gene>
<dbReference type="RefSeq" id="WP_059080485.1">
    <property type="nucleotide sequence ID" value="NZ_BCMM01000013.1"/>
</dbReference>